<sequence length="303" mass="32740">MDRFQEMHVFAAVVDAGSFVAASDALGMSKAAVSRHVAELERRLGVRLLHRTTRRLSLTAEGETFHARCKAVLAEVDEAEAEITAGAGEARGTLRVNVPFSYGQQRLAPLWPRFMARHPALTLEVTLSDRVVDLVDEGFDLAVRIAQLPASTLISRRLAGTRLLLCASPGYVAARGAPQHPADIARHDCIAYTLFSSGDLWHFEGPDGPTAVKVQGRLRSNNGDTCVQAALQGQGLILQPSFLVDPHLRSGALVALMPGWHAVELGVYAVYPTRRHVAPKVRLLIDFLAQALDASDGPAPPPR</sequence>
<dbReference type="EMBL" id="CP049989">
    <property type="protein sequence ID" value="QIM53111.1"/>
    <property type="molecule type" value="Genomic_DNA"/>
</dbReference>
<dbReference type="Pfam" id="PF00126">
    <property type="entry name" value="HTH_1"/>
    <property type="match status" value="1"/>
</dbReference>
<evidence type="ECO:0000256" key="3">
    <source>
        <dbReference type="ARBA" id="ARBA00023125"/>
    </source>
</evidence>
<evidence type="ECO:0000313" key="6">
    <source>
        <dbReference type="EMBL" id="QIM53111.1"/>
    </source>
</evidence>
<dbReference type="Pfam" id="PF03466">
    <property type="entry name" value="LysR_substrate"/>
    <property type="match status" value="1"/>
</dbReference>
<gene>
    <name evidence="6" type="ORF">G9Q37_13625</name>
</gene>
<dbReference type="GO" id="GO:0003700">
    <property type="term" value="F:DNA-binding transcription factor activity"/>
    <property type="evidence" value="ECO:0007669"/>
    <property type="project" value="InterPro"/>
</dbReference>
<evidence type="ECO:0000313" key="7">
    <source>
        <dbReference type="Proteomes" id="UP000503162"/>
    </source>
</evidence>
<reference evidence="6 7" key="1">
    <citation type="submission" date="2020-03" db="EMBL/GenBank/DDBJ databases">
        <title>Hydrogenophaga sp. nov. isolated from cyanobacterial mat.</title>
        <authorList>
            <person name="Thorat V."/>
            <person name="Kirdat K."/>
            <person name="Tiwarekar B."/>
            <person name="Costa E.D."/>
            <person name="Yadav A."/>
        </authorList>
    </citation>
    <scope>NUCLEOTIDE SEQUENCE [LARGE SCALE GENOMIC DNA]</scope>
    <source>
        <strain evidence="6 7">BA0156</strain>
    </source>
</reference>
<feature type="domain" description="HTH lysR-type" evidence="5">
    <location>
        <begin position="1"/>
        <end position="59"/>
    </location>
</feature>
<dbReference type="SUPFAM" id="SSF53850">
    <property type="entry name" value="Periplasmic binding protein-like II"/>
    <property type="match status" value="1"/>
</dbReference>
<dbReference type="KEGG" id="hcz:G9Q37_13625"/>
<dbReference type="InterPro" id="IPR036390">
    <property type="entry name" value="WH_DNA-bd_sf"/>
</dbReference>
<dbReference type="Gene3D" id="1.10.10.10">
    <property type="entry name" value="Winged helix-like DNA-binding domain superfamily/Winged helix DNA-binding domain"/>
    <property type="match status" value="1"/>
</dbReference>
<protein>
    <submittedName>
        <fullName evidence="6">LysR family transcriptional regulator</fullName>
    </submittedName>
</protein>
<dbReference type="SUPFAM" id="SSF46785">
    <property type="entry name" value="Winged helix' DNA-binding domain"/>
    <property type="match status" value="1"/>
</dbReference>
<dbReference type="RefSeq" id="WP_166227870.1">
    <property type="nucleotide sequence ID" value="NZ_CP049989.1"/>
</dbReference>
<dbReference type="InterPro" id="IPR036388">
    <property type="entry name" value="WH-like_DNA-bd_sf"/>
</dbReference>
<evidence type="ECO:0000256" key="2">
    <source>
        <dbReference type="ARBA" id="ARBA00023015"/>
    </source>
</evidence>
<dbReference type="InterPro" id="IPR000847">
    <property type="entry name" value="LysR_HTH_N"/>
</dbReference>
<keyword evidence="7" id="KW-1185">Reference proteome</keyword>
<evidence type="ECO:0000259" key="5">
    <source>
        <dbReference type="PROSITE" id="PS50931"/>
    </source>
</evidence>
<keyword evidence="4" id="KW-0804">Transcription</keyword>
<dbReference type="PROSITE" id="PS50931">
    <property type="entry name" value="HTH_LYSR"/>
    <property type="match status" value="1"/>
</dbReference>
<dbReference type="AlphaFoldDB" id="A0A6G8IIY2"/>
<keyword evidence="3" id="KW-0238">DNA-binding</keyword>
<dbReference type="InterPro" id="IPR005119">
    <property type="entry name" value="LysR_subst-bd"/>
</dbReference>
<evidence type="ECO:0000256" key="4">
    <source>
        <dbReference type="ARBA" id="ARBA00023163"/>
    </source>
</evidence>
<dbReference type="Gene3D" id="3.40.190.290">
    <property type="match status" value="1"/>
</dbReference>
<dbReference type="Proteomes" id="UP000503162">
    <property type="component" value="Chromosome"/>
</dbReference>
<dbReference type="CDD" id="cd08422">
    <property type="entry name" value="PBP2_CrgA_like"/>
    <property type="match status" value="1"/>
</dbReference>
<name>A0A6G8IIY2_9BURK</name>
<evidence type="ECO:0000256" key="1">
    <source>
        <dbReference type="ARBA" id="ARBA00009437"/>
    </source>
</evidence>
<accession>A0A6G8IIY2</accession>
<dbReference type="PANTHER" id="PTHR30537">
    <property type="entry name" value="HTH-TYPE TRANSCRIPTIONAL REGULATOR"/>
    <property type="match status" value="1"/>
</dbReference>
<dbReference type="PANTHER" id="PTHR30537:SF35">
    <property type="entry name" value="TRANSCRIPTIONAL REGULATORY PROTEIN"/>
    <property type="match status" value="1"/>
</dbReference>
<dbReference type="FunFam" id="3.40.190.290:FF:000001">
    <property type="entry name" value="Transcriptional regulator, LysR family"/>
    <property type="match status" value="1"/>
</dbReference>
<dbReference type="GO" id="GO:0006351">
    <property type="term" value="P:DNA-templated transcription"/>
    <property type="evidence" value="ECO:0007669"/>
    <property type="project" value="TreeGrafter"/>
</dbReference>
<dbReference type="GO" id="GO:0043565">
    <property type="term" value="F:sequence-specific DNA binding"/>
    <property type="evidence" value="ECO:0007669"/>
    <property type="project" value="TreeGrafter"/>
</dbReference>
<keyword evidence="2" id="KW-0805">Transcription regulation</keyword>
<proteinExistence type="inferred from homology"/>
<comment type="similarity">
    <text evidence="1">Belongs to the LysR transcriptional regulatory family.</text>
</comment>
<dbReference type="FunFam" id="1.10.10.10:FF:000001">
    <property type="entry name" value="LysR family transcriptional regulator"/>
    <property type="match status" value="1"/>
</dbReference>
<dbReference type="InterPro" id="IPR058163">
    <property type="entry name" value="LysR-type_TF_proteobact-type"/>
</dbReference>
<organism evidence="6 7">
    <name type="scientific">Hydrogenophaga crocea</name>
    <dbReference type="NCBI Taxonomy" id="2716225"/>
    <lineage>
        <taxon>Bacteria</taxon>
        <taxon>Pseudomonadati</taxon>
        <taxon>Pseudomonadota</taxon>
        <taxon>Betaproteobacteria</taxon>
        <taxon>Burkholderiales</taxon>
        <taxon>Comamonadaceae</taxon>
        <taxon>Hydrogenophaga</taxon>
    </lineage>
</organism>